<feature type="region of interest" description="Disordered" evidence="1">
    <location>
        <begin position="1"/>
        <end position="21"/>
    </location>
</feature>
<accession>X1LBU5</accession>
<protein>
    <recommendedName>
        <fullName evidence="2">Recombinase domain-containing protein</fullName>
    </recommendedName>
</protein>
<comment type="caution">
    <text evidence="3">The sequence shown here is derived from an EMBL/GenBank/DDBJ whole genome shotgun (WGS) entry which is preliminary data.</text>
</comment>
<sequence>MKCPSCGHEFESEKPRGEIQKQGMIKKASTGNLMSRPAFGYKIENNKLIPAQNSEEVREIFEEFLNERIPLTQLAKKHNFSVNGLKKILTNFTYIGKIKFSNQIHDGNHEPLISSTLFNHVQNKLEKLGIKIPK</sequence>
<dbReference type="InterPro" id="IPR038109">
    <property type="entry name" value="DNA_bind_recomb_sf"/>
</dbReference>
<gene>
    <name evidence="3" type="ORF">S06H3_18749</name>
</gene>
<evidence type="ECO:0000313" key="3">
    <source>
        <dbReference type="EMBL" id="GAI16792.1"/>
    </source>
</evidence>
<dbReference type="InterPro" id="IPR011109">
    <property type="entry name" value="DNA_bind_recombinase_dom"/>
</dbReference>
<feature type="compositionally biased region" description="Basic and acidic residues" evidence="1">
    <location>
        <begin position="8"/>
        <end position="19"/>
    </location>
</feature>
<name>X1LBU5_9ZZZZ</name>
<organism evidence="3">
    <name type="scientific">marine sediment metagenome</name>
    <dbReference type="NCBI Taxonomy" id="412755"/>
    <lineage>
        <taxon>unclassified sequences</taxon>
        <taxon>metagenomes</taxon>
        <taxon>ecological metagenomes</taxon>
    </lineage>
</organism>
<proteinExistence type="predicted"/>
<dbReference type="Pfam" id="PF07508">
    <property type="entry name" value="Recombinase"/>
    <property type="match status" value="1"/>
</dbReference>
<dbReference type="GO" id="GO:0003677">
    <property type="term" value="F:DNA binding"/>
    <property type="evidence" value="ECO:0007669"/>
    <property type="project" value="InterPro"/>
</dbReference>
<reference evidence="3" key="1">
    <citation type="journal article" date="2014" name="Front. Microbiol.">
        <title>High frequency of phylogenetically diverse reductive dehalogenase-homologous genes in deep subseafloor sedimentary metagenomes.</title>
        <authorList>
            <person name="Kawai M."/>
            <person name="Futagami T."/>
            <person name="Toyoda A."/>
            <person name="Takaki Y."/>
            <person name="Nishi S."/>
            <person name="Hori S."/>
            <person name="Arai W."/>
            <person name="Tsubouchi T."/>
            <person name="Morono Y."/>
            <person name="Uchiyama I."/>
            <person name="Ito T."/>
            <person name="Fujiyama A."/>
            <person name="Inagaki F."/>
            <person name="Takami H."/>
        </authorList>
    </citation>
    <scope>NUCLEOTIDE SEQUENCE</scope>
    <source>
        <strain evidence="3">Expedition CK06-06</strain>
    </source>
</reference>
<evidence type="ECO:0000259" key="2">
    <source>
        <dbReference type="PROSITE" id="PS51737"/>
    </source>
</evidence>
<feature type="domain" description="Recombinase" evidence="2">
    <location>
        <begin position="38"/>
        <end position="131"/>
    </location>
</feature>
<dbReference type="AlphaFoldDB" id="X1LBU5"/>
<dbReference type="EMBL" id="BARV01009519">
    <property type="protein sequence ID" value="GAI16792.1"/>
    <property type="molecule type" value="Genomic_DNA"/>
</dbReference>
<dbReference type="Gene3D" id="3.90.1750.20">
    <property type="entry name" value="Putative Large Serine Recombinase, Chain B, Domain 2"/>
    <property type="match status" value="1"/>
</dbReference>
<evidence type="ECO:0000256" key="1">
    <source>
        <dbReference type="SAM" id="MobiDB-lite"/>
    </source>
</evidence>
<dbReference type="PROSITE" id="PS51737">
    <property type="entry name" value="RECOMBINASE_DNA_BIND"/>
    <property type="match status" value="1"/>
</dbReference>
<dbReference type="GO" id="GO:0000150">
    <property type="term" value="F:DNA strand exchange activity"/>
    <property type="evidence" value="ECO:0007669"/>
    <property type="project" value="InterPro"/>
</dbReference>